<dbReference type="AlphaFoldDB" id="A0A6A6FKM4"/>
<evidence type="ECO:0000256" key="2">
    <source>
        <dbReference type="ARBA" id="ARBA00023242"/>
    </source>
</evidence>
<gene>
    <name evidence="6" type="ORF">CERZMDRAFT_83348</name>
</gene>
<sequence>MPAGEPPPGTPLAPSVEKAYYRKCIQLKRRLNEVEAANDDLKIRRMRLDRSIMKMRLERAFLLDELRKRAEPNIDGSDGSGDEGMQTPPPDRPYRDKRRRQQSSSHGHPAAAPPNTFQHVQYAPPTSSAPAEARATGSTPLIPGPNGQMVPANSVVEDGRYVYVDSASARTLPSQGSAPALPHGSPYGPPPTGVPSGASQPNGEAEQEKAEGAKDSHENGDRTADAEASRGGGGFSAINT</sequence>
<feature type="compositionally biased region" description="Polar residues" evidence="4">
    <location>
        <begin position="115"/>
        <end position="129"/>
    </location>
</feature>
<reference evidence="6" key="1">
    <citation type="journal article" date="2020" name="Stud. Mycol.">
        <title>101 Dothideomycetes genomes: a test case for predicting lifestyles and emergence of pathogens.</title>
        <authorList>
            <person name="Haridas S."/>
            <person name="Albert R."/>
            <person name="Binder M."/>
            <person name="Bloem J."/>
            <person name="Labutti K."/>
            <person name="Salamov A."/>
            <person name="Andreopoulos B."/>
            <person name="Baker S."/>
            <person name="Barry K."/>
            <person name="Bills G."/>
            <person name="Bluhm B."/>
            <person name="Cannon C."/>
            <person name="Castanera R."/>
            <person name="Culley D."/>
            <person name="Daum C."/>
            <person name="Ezra D."/>
            <person name="Gonzalez J."/>
            <person name="Henrissat B."/>
            <person name="Kuo A."/>
            <person name="Liang C."/>
            <person name="Lipzen A."/>
            <person name="Lutzoni F."/>
            <person name="Magnuson J."/>
            <person name="Mondo S."/>
            <person name="Nolan M."/>
            <person name="Ohm R."/>
            <person name="Pangilinan J."/>
            <person name="Park H.-J."/>
            <person name="Ramirez L."/>
            <person name="Alfaro M."/>
            <person name="Sun H."/>
            <person name="Tritt A."/>
            <person name="Yoshinaga Y."/>
            <person name="Zwiers L.-H."/>
            <person name="Turgeon B."/>
            <person name="Goodwin S."/>
            <person name="Spatafora J."/>
            <person name="Crous P."/>
            <person name="Grigoriev I."/>
        </authorList>
    </citation>
    <scope>NUCLEOTIDE SEQUENCE</scope>
    <source>
        <strain evidence="6">SCOH1-5</strain>
    </source>
</reference>
<evidence type="ECO:0000313" key="7">
    <source>
        <dbReference type="Proteomes" id="UP000799539"/>
    </source>
</evidence>
<feature type="compositionally biased region" description="Basic and acidic residues" evidence="4">
    <location>
        <begin position="206"/>
        <end position="228"/>
    </location>
</feature>
<feature type="coiled-coil region" evidence="3">
    <location>
        <begin position="24"/>
        <end position="51"/>
    </location>
</feature>
<feature type="region of interest" description="Disordered" evidence="4">
    <location>
        <begin position="71"/>
        <end position="152"/>
    </location>
</feature>
<evidence type="ECO:0000256" key="4">
    <source>
        <dbReference type="SAM" id="MobiDB-lite"/>
    </source>
</evidence>
<keyword evidence="2" id="KW-0539">Nucleus</keyword>
<feature type="compositionally biased region" description="Polar residues" evidence="4">
    <location>
        <begin position="168"/>
        <end position="177"/>
    </location>
</feature>
<dbReference type="Pfam" id="PF24245">
    <property type="entry name" value="INO80F"/>
    <property type="match status" value="1"/>
</dbReference>
<comment type="subcellular location">
    <subcellularLocation>
        <location evidence="1">Nucleus</location>
    </subcellularLocation>
</comment>
<name>A0A6A6FKM4_9PEZI</name>
<protein>
    <recommendedName>
        <fullName evidence="5">INO80 complex subunit F domain-containing protein</fullName>
    </recommendedName>
</protein>
<keyword evidence="3" id="KW-0175">Coiled coil</keyword>
<keyword evidence="7" id="KW-1185">Reference proteome</keyword>
<feature type="region of interest" description="Disordered" evidence="4">
    <location>
        <begin position="167"/>
        <end position="240"/>
    </location>
</feature>
<evidence type="ECO:0000259" key="5">
    <source>
        <dbReference type="Pfam" id="PF24245"/>
    </source>
</evidence>
<dbReference type="EMBL" id="ML992669">
    <property type="protein sequence ID" value="KAF2213923.1"/>
    <property type="molecule type" value="Genomic_DNA"/>
</dbReference>
<dbReference type="OrthoDB" id="10070927at2759"/>
<evidence type="ECO:0000313" key="6">
    <source>
        <dbReference type="EMBL" id="KAF2213923.1"/>
    </source>
</evidence>
<dbReference type="GO" id="GO:0005634">
    <property type="term" value="C:nucleus"/>
    <property type="evidence" value="ECO:0007669"/>
    <property type="project" value="UniProtKB-SubCell"/>
</dbReference>
<dbReference type="InterPro" id="IPR056513">
    <property type="entry name" value="INO80F"/>
</dbReference>
<proteinExistence type="predicted"/>
<evidence type="ECO:0000256" key="3">
    <source>
        <dbReference type="SAM" id="Coils"/>
    </source>
</evidence>
<feature type="domain" description="INO80 complex subunit F" evidence="5">
    <location>
        <begin position="20"/>
        <end position="66"/>
    </location>
</feature>
<feature type="compositionally biased region" description="Gly residues" evidence="4">
    <location>
        <begin position="230"/>
        <end position="240"/>
    </location>
</feature>
<accession>A0A6A6FKM4</accession>
<evidence type="ECO:0000256" key="1">
    <source>
        <dbReference type="ARBA" id="ARBA00004123"/>
    </source>
</evidence>
<dbReference type="Proteomes" id="UP000799539">
    <property type="component" value="Unassembled WGS sequence"/>
</dbReference>
<organism evidence="6 7">
    <name type="scientific">Cercospora zeae-maydis SCOH1-5</name>
    <dbReference type="NCBI Taxonomy" id="717836"/>
    <lineage>
        <taxon>Eukaryota</taxon>
        <taxon>Fungi</taxon>
        <taxon>Dikarya</taxon>
        <taxon>Ascomycota</taxon>
        <taxon>Pezizomycotina</taxon>
        <taxon>Dothideomycetes</taxon>
        <taxon>Dothideomycetidae</taxon>
        <taxon>Mycosphaerellales</taxon>
        <taxon>Mycosphaerellaceae</taxon>
        <taxon>Cercospora</taxon>
    </lineage>
</organism>